<gene>
    <name evidence="2" type="ORF">ACFQE0_14055</name>
</gene>
<evidence type="ECO:0000313" key="3">
    <source>
        <dbReference type="Proteomes" id="UP001596292"/>
    </source>
</evidence>
<name>A0ABW2BLM3_9HYPH</name>
<dbReference type="RefSeq" id="WP_378970645.1">
    <property type="nucleotide sequence ID" value="NZ_JBHSWN010000001.1"/>
</dbReference>
<feature type="domain" description="HNH" evidence="1">
    <location>
        <begin position="69"/>
        <end position="89"/>
    </location>
</feature>
<organism evidence="2 3">
    <name type="scientific">Methylobacterium komagatae</name>
    <dbReference type="NCBI Taxonomy" id="374425"/>
    <lineage>
        <taxon>Bacteria</taxon>
        <taxon>Pseudomonadati</taxon>
        <taxon>Pseudomonadota</taxon>
        <taxon>Alphaproteobacteria</taxon>
        <taxon>Hyphomicrobiales</taxon>
        <taxon>Methylobacteriaceae</taxon>
        <taxon>Methylobacterium</taxon>
    </lineage>
</organism>
<dbReference type="GO" id="GO:0004519">
    <property type="term" value="F:endonuclease activity"/>
    <property type="evidence" value="ECO:0007669"/>
    <property type="project" value="UniProtKB-KW"/>
</dbReference>
<proteinExistence type="predicted"/>
<evidence type="ECO:0000313" key="2">
    <source>
        <dbReference type="EMBL" id="MFC6790634.1"/>
    </source>
</evidence>
<evidence type="ECO:0000259" key="1">
    <source>
        <dbReference type="Pfam" id="PF01844"/>
    </source>
</evidence>
<protein>
    <submittedName>
        <fullName evidence="2">HNH endonuclease</fullName>
    </submittedName>
</protein>
<comment type="caution">
    <text evidence="2">The sequence shown here is derived from an EMBL/GenBank/DDBJ whole genome shotgun (WGS) entry which is preliminary data.</text>
</comment>
<dbReference type="Proteomes" id="UP001596292">
    <property type="component" value="Unassembled WGS sequence"/>
</dbReference>
<sequence>MPVSASRMKLYPGGSIRSPEWLALREEILARAGGRCEGTPQFPACRAVNAEPHPETRSKVVLTIAHMDQHPGHNDPSNLRALCQRCHNAWDAPYRRVNASITHHRKRGQPDFFAEAIHG</sequence>
<keyword evidence="2" id="KW-0378">Hydrolase</keyword>
<keyword evidence="2" id="KW-0540">Nuclease</keyword>
<keyword evidence="3" id="KW-1185">Reference proteome</keyword>
<keyword evidence="2" id="KW-0255">Endonuclease</keyword>
<accession>A0ABW2BLM3</accession>
<reference evidence="3" key="1">
    <citation type="journal article" date="2019" name="Int. J. Syst. Evol. Microbiol.">
        <title>The Global Catalogue of Microorganisms (GCM) 10K type strain sequencing project: providing services to taxonomists for standard genome sequencing and annotation.</title>
        <authorList>
            <consortium name="The Broad Institute Genomics Platform"/>
            <consortium name="The Broad Institute Genome Sequencing Center for Infectious Disease"/>
            <person name="Wu L."/>
            <person name="Ma J."/>
        </authorList>
    </citation>
    <scope>NUCLEOTIDE SEQUENCE [LARGE SCALE GENOMIC DNA]</scope>
    <source>
        <strain evidence="3">CCUG 48316</strain>
    </source>
</reference>
<dbReference type="Pfam" id="PF01844">
    <property type="entry name" value="HNH"/>
    <property type="match status" value="1"/>
</dbReference>
<dbReference type="InterPro" id="IPR002711">
    <property type="entry name" value="HNH"/>
</dbReference>
<dbReference type="EMBL" id="JBHSWN010000001">
    <property type="protein sequence ID" value="MFC6790634.1"/>
    <property type="molecule type" value="Genomic_DNA"/>
</dbReference>